<name>A0ABR8XM72_9BACL</name>
<dbReference type="InterPro" id="IPR002508">
    <property type="entry name" value="MurNAc-LAA_cat"/>
</dbReference>
<feature type="domain" description="MurNAc-LAA" evidence="1">
    <location>
        <begin position="26"/>
        <end position="56"/>
    </location>
</feature>
<accession>A0ABR8XM72</accession>
<sequence length="57" mass="6616">MGVWCRKLLKWFIETPSCLLISSREKEVCDRGLKRANFAVLRETSIPAVLIEYGFIK</sequence>
<evidence type="ECO:0000259" key="1">
    <source>
        <dbReference type="Pfam" id="PF01520"/>
    </source>
</evidence>
<comment type="caution">
    <text evidence="2">The sequence shown here is derived from an EMBL/GenBank/DDBJ whole genome shotgun (WGS) entry which is preliminary data.</text>
</comment>
<proteinExistence type="predicted"/>
<reference evidence="2 3" key="1">
    <citation type="submission" date="2020-08" db="EMBL/GenBank/DDBJ databases">
        <title>A Genomic Blueprint of the Chicken Gut Microbiome.</title>
        <authorList>
            <person name="Gilroy R."/>
            <person name="Ravi A."/>
            <person name="Getino M."/>
            <person name="Pursley I."/>
            <person name="Horton D.L."/>
            <person name="Alikhan N.-F."/>
            <person name="Baker D."/>
            <person name="Gharbi K."/>
            <person name="Hall N."/>
            <person name="Watson M."/>
            <person name="Adriaenssens E.M."/>
            <person name="Foster-Nyarko E."/>
            <person name="Jarju S."/>
            <person name="Secka A."/>
            <person name="Antonio M."/>
            <person name="Oren A."/>
            <person name="Chaudhuri R."/>
            <person name="La Ragione R.M."/>
            <person name="Hildebrand F."/>
            <person name="Pallen M.J."/>
        </authorList>
    </citation>
    <scope>NUCLEOTIDE SEQUENCE [LARGE SCALE GENOMIC DNA]</scope>
    <source>
        <strain evidence="2 3">Sa1YVA6</strain>
    </source>
</reference>
<dbReference type="EMBL" id="JACSPW010000006">
    <property type="protein sequence ID" value="MBD8033031.1"/>
    <property type="molecule type" value="Genomic_DNA"/>
</dbReference>
<gene>
    <name evidence="2" type="ORF">H9632_08125</name>
</gene>
<dbReference type="Gene3D" id="3.40.630.40">
    <property type="entry name" value="Zn-dependent exopeptidases"/>
    <property type="match status" value="1"/>
</dbReference>
<evidence type="ECO:0000313" key="2">
    <source>
        <dbReference type="EMBL" id="MBD8033031.1"/>
    </source>
</evidence>
<organism evidence="2 3">
    <name type="scientific">Solibacillus merdavium</name>
    <dbReference type="NCBI Taxonomy" id="2762218"/>
    <lineage>
        <taxon>Bacteria</taxon>
        <taxon>Bacillati</taxon>
        <taxon>Bacillota</taxon>
        <taxon>Bacilli</taxon>
        <taxon>Bacillales</taxon>
        <taxon>Caryophanaceae</taxon>
        <taxon>Solibacillus</taxon>
    </lineage>
</organism>
<dbReference type="Pfam" id="PF01520">
    <property type="entry name" value="Amidase_3"/>
    <property type="match status" value="1"/>
</dbReference>
<evidence type="ECO:0000313" key="3">
    <source>
        <dbReference type="Proteomes" id="UP000600565"/>
    </source>
</evidence>
<keyword evidence="3" id="KW-1185">Reference proteome</keyword>
<dbReference type="SUPFAM" id="SSF53187">
    <property type="entry name" value="Zn-dependent exopeptidases"/>
    <property type="match status" value="1"/>
</dbReference>
<dbReference type="Proteomes" id="UP000600565">
    <property type="component" value="Unassembled WGS sequence"/>
</dbReference>
<protein>
    <submittedName>
        <fullName evidence="2">N-acetylmuramoyl-L-alanine amidase</fullName>
    </submittedName>
</protein>